<keyword evidence="9" id="KW-1185">Reference proteome</keyword>
<dbReference type="PROSITE" id="PS50020">
    <property type="entry name" value="WW_DOMAIN_2"/>
    <property type="match status" value="1"/>
</dbReference>
<feature type="compositionally biased region" description="Pro residues" evidence="6">
    <location>
        <begin position="14"/>
        <end position="24"/>
    </location>
</feature>
<sequence length="1234" mass="134451">MNDLILSPTWWPTPTRPYPGPPRPTVESVVDESIPNPSIASLTDVPYGIPPATTIPRSPFYTGTSWPMSTPAGTPSGSSQFLQVPQSSFTYTTPPLSPFNQQTVEDAMTGPGSPGSFVSEASSTKTLYGPFLVTNAIQDSQASTTPVDFFEDYSCSPGHDCNGSFPAKKVPPPRPARPAADATIKPKSRIGKNISLPGKSTKLDASRPIPPVVTAGSATGNEALPAGWEQRDTLEGRAYFVNHNTQTTTWVDPRKQSEKKAPYKSGLETSEKEFNVLKASGYRLTKLANEAPMQYEQECAELDLEVIKAFEDGLTKSTVSEIPENPDPKLKETEAELLKTFESALSTTRKSAHGAHKGDLETSGRALKPSLSHPASDRMSNDKRQNLNTLRHPFNPAGRKTSSARRLVPGPFGSGPVLAVPLSEYSVTSSLYTLSSSSNSEDEGIDLRNFQTNRRPITGRTSNAAIASFCSIRAPPNSTMKPTDQAAATSPVPFPGSVIGPATPTPCFGFSRPTKFLPLRRSKPAISSTRGIRPPPNSAIRPNEQPSIQPVISFPGLNISATSPPPCSSAPYTASGESVNPLDLAFENLASIKSLKIEVENLHEILIGLEETLVEMEKKFSAVTEARGYQNHRGGVCQGQPCSIASVPSGRNEGSDAALLNPPPVGFFETGNPPPGGFFETGNPPPVRSLEQSEKEPSAVQQDVRAIGVDDANRGSPESSKHAPKQAATSSNPGQNTLSATSKWDTDLPVPDLTALLADFIKCQDAPTPARVNAPKPIDHSAEDSVFRSENIRKRKIKEEYLKNHGIERETDLRDCIASPNTEGSLREKIVGWRAREERSSLSVIPEAKSEDDVSVAPKDNAAPRGDQLDYLNAVRAVLQRNVEQLEKIKKSQQNGLRAATPTVPGPAQVSRTPAYTADEQEYVRQRFRNLNVNDEPTISTITRGTQSTDPSSNMQERIQQARERVDIPNATRLEKTRQEQKNSFTSTMSGRIRDTQNRLHAMNAQLSANFGRPEGVMEKTGTPTTIEKRKRSDSISALEHMPIFLRGKEHPTYMKPNKTHSGMPTGQTNLEKLQSALHSATQPSTTLSRLEEVESHLPNNPLQVPRMKKTSPIHLTPLTTISDPTSILTHPFAPIRNWLLNYHDFSPSFPTHPTTTTSPSQKLTWAKLSLPDIITQLQLATLANRENENVWLVLYLARSMMQSLELGVRERVIDGLVEGLGPLVELFVGDDFE</sequence>
<evidence type="ECO:0000256" key="5">
    <source>
        <dbReference type="SAM" id="Coils"/>
    </source>
</evidence>
<feature type="compositionally biased region" description="Polar residues" evidence="6">
    <location>
        <begin position="727"/>
        <end position="743"/>
    </location>
</feature>
<organism evidence="8 9">
    <name type="scientific">Venturia nashicola</name>
    <dbReference type="NCBI Taxonomy" id="86259"/>
    <lineage>
        <taxon>Eukaryota</taxon>
        <taxon>Fungi</taxon>
        <taxon>Dikarya</taxon>
        <taxon>Ascomycota</taxon>
        <taxon>Pezizomycotina</taxon>
        <taxon>Dothideomycetes</taxon>
        <taxon>Pleosporomycetidae</taxon>
        <taxon>Venturiales</taxon>
        <taxon>Venturiaceae</taxon>
        <taxon>Venturia</taxon>
    </lineage>
</organism>
<dbReference type="GO" id="GO:0005737">
    <property type="term" value="C:cytoplasm"/>
    <property type="evidence" value="ECO:0007669"/>
    <property type="project" value="UniProtKB-SubCell"/>
</dbReference>
<dbReference type="Gene3D" id="2.20.70.10">
    <property type="match status" value="1"/>
</dbReference>
<evidence type="ECO:0000313" key="8">
    <source>
        <dbReference type="EMBL" id="TID20306.1"/>
    </source>
</evidence>
<protein>
    <submittedName>
        <fullName evidence="8">E3 ubiquitin-protein ligase NEDD4</fullName>
    </submittedName>
</protein>
<dbReference type="GO" id="GO:0003713">
    <property type="term" value="F:transcription coactivator activity"/>
    <property type="evidence" value="ECO:0007669"/>
    <property type="project" value="TreeGrafter"/>
</dbReference>
<evidence type="ECO:0000256" key="6">
    <source>
        <dbReference type="SAM" id="MobiDB-lite"/>
    </source>
</evidence>
<dbReference type="Proteomes" id="UP000298493">
    <property type="component" value="Unassembled WGS sequence"/>
</dbReference>
<feature type="compositionally biased region" description="Basic and acidic residues" evidence="6">
    <location>
        <begin position="375"/>
        <end position="385"/>
    </location>
</feature>
<dbReference type="InterPro" id="IPR051583">
    <property type="entry name" value="YAP1"/>
</dbReference>
<proteinExistence type="predicted"/>
<dbReference type="SMART" id="SM00456">
    <property type="entry name" value="WW"/>
    <property type="match status" value="1"/>
</dbReference>
<feature type="domain" description="WW" evidence="7">
    <location>
        <begin position="222"/>
        <end position="255"/>
    </location>
</feature>
<dbReference type="AlphaFoldDB" id="A0A4Z1PEQ8"/>
<dbReference type="PANTHER" id="PTHR17616:SF8">
    <property type="entry name" value="TRANSCRIPTIONAL COACTIVATOR YORKIE"/>
    <property type="match status" value="1"/>
</dbReference>
<feature type="region of interest" description="Disordered" evidence="6">
    <location>
        <begin position="346"/>
        <end position="407"/>
    </location>
</feature>
<comment type="caution">
    <text evidence="8">The sequence shown here is derived from an EMBL/GenBank/DDBJ whole genome shotgun (WGS) entry which is preliminary data.</text>
</comment>
<dbReference type="GO" id="GO:0045944">
    <property type="term" value="P:positive regulation of transcription by RNA polymerase II"/>
    <property type="evidence" value="ECO:0007669"/>
    <property type="project" value="TreeGrafter"/>
</dbReference>
<keyword evidence="4" id="KW-0539">Nucleus</keyword>
<dbReference type="EMBL" id="SNSC02000011">
    <property type="protein sequence ID" value="TID20306.1"/>
    <property type="molecule type" value="Genomic_DNA"/>
</dbReference>
<evidence type="ECO:0000259" key="7">
    <source>
        <dbReference type="PROSITE" id="PS50020"/>
    </source>
</evidence>
<feature type="region of interest" description="Disordered" evidence="6">
    <location>
        <begin position="165"/>
        <end position="184"/>
    </location>
</feature>
<reference evidence="8 9" key="1">
    <citation type="submission" date="2019-04" db="EMBL/GenBank/DDBJ databases">
        <title>High contiguity whole genome sequence and gene annotation resource for two Venturia nashicola isolates.</title>
        <authorList>
            <person name="Prokchorchik M."/>
            <person name="Won K."/>
            <person name="Lee Y."/>
            <person name="Choi E.D."/>
            <person name="Segonzac C."/>
            <person name="Sohn K.H."/>
        </authorList>
    </citation>
    <scope>NUCLEOTIDE SEQUENCE [LARGE SCALE GENOMIC DNA]</scope>
    <source>
        <strain evidence="8 9">PRI2</strain>
    </source>
</reference>
<comment type="subcellular location">
    <subcellularLocation>
        <location evidence="2">Cytoplasm</location>
    </subcellularLocation>
    <subcellularLocation>
        <location evidence="1">Nucleus</location>
    </subcellularLocation>
</comment>
<evidence type="ECO:0000256" key="1">
    <source>
        <dbReference type="ARBA" id="ARBA00004123"/>
    </source>
</evidence>
<dbReference type="Pfam" id="PF00397">
    <property type="entry name" value="WW"/>
    <property type="match status" value="1"/>
</dbReference>
<gene>
    <name evidence="8" type="ORF">E6O75_ATG07766</name>
</gene>
<dbReference type="STRING" id="86259.A0A4Z1PEQ8"/>
<dbReference type="PROSITE" id="PS01159">
    <property type="entry name" value="WW_DOMAIN_1"/>
    <property type="match status" value="1"/>
</dbReference>
<keyword evidence="5" id="KW-0175">Coiled coil</keyword>
<evidence type="ECO:0000256" key="3">
    <source>
        <dbReference type="ARBA" id="ARBA00022490"/>
    </source>
</evidence>
<dbReference type="InterPro" id="IPR001202">
    <property type="entry name" value="WW_dom"/>
</dbReference>
<dbReference type="SUPFAM" id="SSF51045">
    <property type="entry name" value="WW domain"/>
    <property type="match status" value="1"/>
</dbReference>
<dbReference type="CDD" id="cd00201">
    <property type="entry name" value="WW"/>
    <property type="match status" value="1"/>
</dbReference>
<feature type="coiled-coil region" evidence="5">
    <location>
        <begin position="592"/>
        <end position="619"/>
    </location>
</feature>
<feature type="region of interest" description="Disordered" evidence="6">
    <location>
        <begin position="1"/>
        <end position="30"/>
    </location>
</feature>
<evidence type="ECO:0000256" key="2">
    <source>
        <dbReference type="ARBA" id="ARBA00004496"/>
    </source>
</evidence>
<evidence type="ECO:0000313" key="9">
    <source>
        <dbReference type="Proteomes" id="UP000298493"/>
    </source>
</evidence>
<evidence type="ECO:0000256" key="4">
    <source>
        <dbReference type="ARBA" id="ARBA00023242"/>
    </source>
</evidence>
<dbReference type="GO" id="GO:0005634">
    <property type="term" value="C:nucleus"/>
    <property type="evidence" value="ECO:0007669"/>
    <property type="project" value="UniProtKB-SubCell"/>
</dbReference>
<dbReference type="PANTHER" id="PTHR17616">
    <property type="entry name" value="YES-ASSOCIATED PROTEIN YAP1 FAMILY MEMBER"/>
    <property type="match status" value="1"/>
</dbReference>
<feature type="region of interest" description="Disordered" evidence="6">
    <location>
        <begin position="648"/>
        <end position="747"/>
    </location>
</feature>
<dbReference type="InterPro" id="IPR036020">
    <property type="entry name" value="WW_dom_sf"/>
</dbReference>
<feature type="region of interest" description="Disordered" evidence="6">
    <location>
        <begin position="1014"/>
        <end position="1035"/>
    </location>
</feature>
<dbReference type="GO" id="GO:0035329">
    <property type="term" value="P:hippo signaling"/>
    <property type="evidence" value="ECO:0007669"/>
    <property type="project" value="TreeGrafter"/>
</dbReference>
<name>A0A4Z1PEQ8_9PEZI</name>
<accession>A0A4Z1PEQ8</accession>
<feature type="region of interest" description="Disordered" evidence="6">
    <location>
        <begin position="524"/>
        <end position="543"/>
    </location>
</feature>
<feature type="region of interest" description="Disordered" evidence="6">
    <location>
        <begin position="893"/>
        <end position="913"/>
    </location>
</feature>
<keyword evidence="3" id="KW-0963">Cytoplasm</keyword>